<gene>
    <name evidence="2" type="ORF">EV420DRAFT_1076857</name>
</gene>
<evidence type="ECO:0000313" key="2">
    <source>
        <dbReference type="EMBL" id="KAK0442505.1"/>
    </source>
</evidence>
<sequence length="193" mass="21218">MAKLMSFHCDFRPCLKMTMVTSHHRLRHFPPLGCVHSFSPRPTTASRLSLFPMPPLSPLPPTPTPTQDPFTHPVATLLPNLTTLHAPPHLIILLAPSRPLIDVSITISTPIYAGFVLHPLSNLSLPPFAVSTLSSSPSVNAKKKRISEARSSHTPTLRNSRSKERAARRIGVASFPTLSLSGYWLCVNWGSHK</sequence>
<dbReference type="Proteomes" id="UP001175211">
    <property type="component" value="Unassembled WGS sequence"/>
</dbReference>
<reference evidence="2" key="1">
    <citation type="submission" date="2023-06" db="EMBL/GenBank/DDBJ databases">
        <authorList>
            <consortium name="Lawrence Berkeley National Laboratory"/>
            <person name="Ahrendt S."/>
            <person name="Sahu N."/>
            <person name="Indic B."/>
            <person name="Wong-Bajracharya J."/>
            <person name="Merenyi Z."/>
            <person name="Ke H.-M."/>
            <person name="Monk M."/>
            <person name="Kocsube S."/>
            <person name="Drula E."/>
            <person name="Lipzen A."/>
            <person name="Balint B."/>
            <person name="Henrissat B."/>
            <person name="Andreopoulos B."/>
            <person name="Martin F.M."/>
            <person name="Harder C.B."/>
            <person name="Rigling D."/>
            <person name="Ford K.L."/>
            <person name="Foster G.D."/>
            <person name="Pangilinan J."/>
            <person name="Papanicolaou A."/>
            <person name="Barry K."/>
            <person name="LaButti K."/>
            <person name="Viragh M."/>
            <person name="Koriabine M."/>
            <person name="Yan M."/>
            <person name="Riley R."/>
            <person name="Champramary S."/>
            <person name="Plett K.L."/>
            <person name="Tsai I.J."/>
            <person name="Slot J."/>
            <person name="Sipos G."/>
            <person name="Plett J."/>
            <person name="Nagy L.G."/>
            <person name="Grigoriev I.V."/>
        </authorList>
    </citation>
    <scope>NUCLEOTIDE SEQUENCE</scope>
    <source>
        <strain evidence="2">CCBAS 213</strain>
    </source>
</reference>
<dbReference type="RefSeq" id="XP_060324323.1">
    <property type="nucleotide sequence ID" value="XM_060465687.1"/>
</dbReference>
<dbReference type="EMBL" id="JAUEPS010000064">
    <property type="protein sequence ID" value="KAK0442505.1"/>
    <property type="molecule type" value="Genomic_DNA"/>
</dbReference>
<dbReference type="AlphaFoldDB" id="A0AA39MQW5"/>
<proteinExistence type="predicted"/>
<organism evidence="2 3">
    <name type="scientific">Armillaria tabescens</name>
    <name type="common">Ringless honey mushroom</name>
    <name type="synonym">Agaricus tabescens</name>
    <dbReference type="NCBI Taxonomy" id="1929756"/>
    <lineage>
        <taxon>Eukaryota</taxon>
        <taxon>Fungi</taxon>
        <taxon>Dikarya</taxon>
        <taxon>Basidiomycota</taxon>
        <taxon>Agaricomycotina</taxon>
        <taxon>Agaricomycetes</taxon>
        <taxon>Agaricomycetidae</taxon>
        <taxon>Agaricales</taxon>
        <taxon>Marasmiineae</taxon>
        <taxon>Physalacriaceae</taxon>
        <taxon>Desarmillaria</taxon>
    </lineage>
</organism>
<protein>
    <submittedName>
        <fullName evidence="2">Uncharacterized protein</fullName>
    </submittedName>
</protein>
<evidence type="ECO:0000313" key="3">
    <source>
        <dbReference type="Proteomes" id="UP001175211"/>
    </source>
</evidence>
<feature type="region of interest" description="Disordered" evidence="1">
    <location>
        <begin position="140"/>
        <end position="163"/>
    </location>
</feature>
<comment type="caution">
    <text evidence="2">The sequence shown here is derived from an EMBL/GenBank/DDBJ whole genome shotgun (WGS) entry which is preliminary data.</text>
</comment>
<keyword evidence="3" id="KW-1185">Reference proteome</keyword>
<evidence type="ECO:0000256" key="1">
    <source>
        <dbReference type="SAM" id="MobiDB-lite"/>
    </source>
</evidence>
<name>A0AA39MQW5_ARMTA</name>
<accession>A0AA39MQW5</accession>
<dbReference type="GeneID" id="85349235"/>